<dbReference type="InterPro" id="IPR050171">
    <property type="entry name" value="MFS_Transporters"/>
</dbReference>
<evidence type="ECO:0000313" key="9">
    <source>
        <dbReference type="EMBL" id="MDA1385824.1"/>
    </source>
</evidence>
<dbReference type="GO" id="GO:0005886">
    <property type="term" value="C:plasma membrane"/>
    <property type="evidence" value="ECO:0007669"/>
    <property type="project" value="UniProtKB-SubCell"/>
</dbReference>
<reference evidence="9" key="1">
    <citation type="submission" date="2022-12" db="EMBL/GenBank/DDBJ databases">
        <title>Gycomyces niveus sp.nov., a novel actinomycete isolated from soil in Shouguang.</title>
        <authorList>
            <person name="Yang X."/>
        </authorList>
    </citation>
    <scope>NUCLEOTIDE SEQUENCE</scope>
    <source>
        <strain evidence="9">DSM 44724</strain>
    </source>
</reference>
<keyword evidence="4 7" id="KW-0812">Transmembrane</keyword>
<evidence type="ECO:0000256" key="7">
    <source>
        <dbReference type="SAM" id="Phobius"/>
    </source>
</evidence>
<protein>
    <submittedName>
        <fullName evidence="10">MFS family permease</fullName>
    </submittedName>
    <submittedName>
        <fullName evidence="9">MFS transporter</fullName>
    </submittedName>
</protein>
<dbReference type="InterPro" id="IPR011701">
    <property type="entry name" value="MFS"/>
</dbReference>
<feature type="transmembrane region" description="Helical" evidence="7">
    <location>
        <begin position="287"/>
        <end position="305"/>
    </location>
</feature>
<keyword evidence="3" id="KW-1003">Cell membrane</keyword>
<dbReference type="InterPro" id="IPR020846">
    <property type="entry name" value="MFS_dom"/>
</dbReference>
<proteinExistence type="predicted"/>
<feature type="transmembrane region" description="Helical" evidence="7">
    <location>
        <begin position="215"/>
        <end position="242"/>
    </location>
</feature>
<dbReference type="GO" id="GO:0022857">
    <property type="term" value="F:transmembrane transporter activity"/>
    <property type="evidence" value="ECO:0007669"/>
    <property type="project" value="InterPro"/>
</dbReference>
<organism evidence="9 11">
    <name type="scientific">Glycomyces lechevalierae</name>
    <dbReference type="NCBI Taxonomy" id="256034"/>
    <lineage>
        <taxon>Bacteria</taxon>
        <taxon>Bacillati</taxon>
        <taxon>Actinomycetota</taxon>
        <taxon>Actinomycetes</taxon>
        <taxon>Glycomycetales</taxon>
        <taxon>Glycomycetaceae</taxon>
        <taxon>Glycomyces</taxon>
    </lineage>
</organism>
<dbReference type="SUPFAM" id="SSF103473">
    <property type="entry name" value="MFS general substrate transporter"/>
    <property type="match status" value="1"/>
</dbReference>
<feature type="transmembrane region" description="Helical" evidence="7">
    <location>
        <begin position="379"/>
        <end position="401"/>
    </location>
</feature>
<evidence type="ECO:0000313" key="10">
    <source>
        <dbReference type="EMBL" id="MDR7339944.1"/>
    </source>
</evidence>
<evidence type="ECO:0000256" key="5">
    <source>
        <dbReference type="ARBA" id="ARBA00022989"/>
    </source>
</evidence>
<feature type="transmembrane region" description="Helical" evidence="7">
    <location>
        <begin position="248"/>
        <end position="267"/>
    </location>
</feature>
<dbReference type="EMBL" id="JAVDYD010000001">
    <property type="protein sequence ID" value="MDR7339944.1"/>
    <property type="molecule type" value="Genomic_DNA"/>
</dbReference>
<gene>
    <name evidence="10" type="ORF">J2S69_003663</name>
    <name evidence="9" type="ORF">O2L01_12585</name>
</gene>
<dbReference type="AlphaFoldDB" id="A0A9X3PI23"/>
<feature type="transmembrane region" description="Helical" evidence="7">
    <location>
        <begin position="351"/>
        <end position="373"/>
    </location>
</feature>
<feature type="transmembrane region" description="Helical" evidence="7">
    <location>
        <begin position="55"/>
        <end position="76"/>
    </location>
</feature>
<dbReference type="Gene3D" id="1.20.1250.20">
    <property type="entry name" value="MFS general substrate transporter like domains"/>
    <property type="match status" value="1"/>
</dbReference>
<feature type="transmembrane region" description="Helical" evidence="7">
    <location>
        <begin position="21"/>
        <end position="43"/>
    </location>
</feature>
<accession>A0A9X3PI23</accession>
<dbReference type="Proteomes" id="UP001145799">
    <property type="component" value="Unassembled WGS sequence"/>
</dbReference>
<evidence type="ECO:0000256" key="6">
    <source>
        <dbReference type="ARBA" id="ARBA00023136"/>
    </source>
</evidence>
<keyword evidence="12" id="KW-1185">Reference proteome</keyword>
<evidence type="ECO:0000313" key="11">
    <source>
        <dbReference type="Proteomes" id="UP001145799"/>
    </source>
</evidence>
<reference evidence="10 12" key="2">
    <citation type="submission" date="2023-07" db="EMBL/GenBank/DDBJ databases">
        <title>Sequencing the genomes of 1000 actinobacteria strains.</title>
        <authorList>
            <person name="Klenk H.-P."/>
        </authorList>
    </citation>
    <scope>NUCLEOTIDE SEQUENCE [LARGE SCALE GENOMIC DNA]</scope>
    <source>
        <strain evidence="10 12">DSM 44724</strain>
    </source>
</reference>
<evidence type="ECO:0000313" key="12">
    <source>
        <dbReference type="Proteomes" id="UP001183604"/>
    </source>
</evidence>
<dbReference type="PANTHER" id="PTHR23517:SF2">
    <property type="entry name" value="MULTIDRUG RESISTANCE PROTEIN MDTH"/>
    <property type="match status" value="1"/>
</dbReference>
<feature type="transmembrane region" description="Helical" evidence="7">
    <location>
        <begin position="311"/>
        <end position="330"/>
    </location>
</feature>
<dbReference type="RefSeq" id="WP_270122282.1">
    <property type="nucleotide sequence ID" value="NZ_BAAAOM010000008.1"/>
</dbReference>
<dbReference type="EMBL" id="JAPZVQ010000006">
    <property type="protein sequence ID" value="MDA1385824.1"/>
    <property type="molecule type" value="Genomic_DNA"/>
</dbReference>
<evidence type="ECO:0000256" key="3">
    <source>
        <dbReference type="ARBA" id="ARBA00022475"/>
    </source>
</evidence>
<keyword evidence="2" id="KW-0813">Transport</keyword>
<evidence type="ECO:0000256" key="1">
    <source>
        <dbReference type="ARBA" id="ARBA00004651"/>
    </source>
</evidence>
<keyword evidence="5 7" id="KW-1133">Transmembrane helix</keyword>
<dbReference type="Proteomes" id="UP001183604">
    <property type="component" value="Unassembled WGS sequence"/>
</dbReference>
<feature type="transmembrane region" description="Helical" evidence="7">
    <location>
        <begin position="144"/>
        <end position="167"/>
    </location>
</feature>
<evidence type="ECO:0000259" key="8">
    <source>
        <dbReference type="PROSITE" id="PS50850"/>
    </source>
</evidence>
<name>A0A9X3PI23_9ACTN</name>
<dbReference type="Pfam" id="PF07690">
    <property type="entry name" value="MFS_1"/>
    <property type="match status" value="1"/>
</dbReference>
<evidence type="ECO:0000256" key="2">
    <source>
        <dbReference type="ARBA" id="ARBA00022448"/>
    </source>
</evidence>
<feature type="domain" description="Major facilitator superfamily (MFS) profile" evidence="8">
    <location>
        <begin position="17"/>
        <end position="402"/>
    </location>
</feature>
<dbReference type="PROSITE" id="PS50850">
    <property type="entry name" value="MFS"/>
    <property type="match status" value="1"/>
</dbReference>
<sequence length="414" mass="42957">MPTLSSRLRSLLPDPGPARALTIASFPSSIGRGLFITASVVFFTKSVGLSPLQVGTGLTIAACIGLLAGVPMGHLADRIGPRTMTIVFGLVVAGVINLYFLVSTWPLFVAVASLVSVGQSAFQASRGALIAGSVPSEQRVRTRAYLRVVTNVGWMVGSPLAGLALFFDTRAAYASVIAATGAVTALGALLYLRVPPVVPQHASKRESISAALRDRPYVALTVLNAVLTIHFGITNVAIPLWVLERTEAPAWVVSALFVVNTIMIVTLQVRTSRGSATVPGAARAQRVGGLLLAGACMLYALSAGWPAWAAAAILVAGAAVHAFGELYMAAGGWGLSYELAPDHAQGQYQGLYNTGFQVADIVAPAVLSVAVIGLGWPGWVLMAACFATAGLLVPAAARWAVRTRPVTSEPVPTP</sequence>
<comment type="subcellular location">
    <subcellularLocation>
        <location evidence="1">Cell membrane</location>
        <topology evidence="1">Multi-pass membrane protein</topology>
    </subcellularLocation>
</comment>
<evidence type="ECO:0000256" key="4">
    <source>
        <dbReference type="ARBA" id="ARBA00022692"/>
    </source>
</evidence>
<comment type="caution">
    <text evidence="9">The sequence shown here is derived from an EMBL/GenBank/DDBJ whole genome shotgun (WGS) entry which is preliminary data.</text>
</comment>
<dbReference type="InterPro" id="IPR036259">
    <property type="entry name" value="MFS_trans_sf"/>
</dbReference>
<keyword evidence="6 7" id="KW-0472">Membrane</keyword>
<feature type="transmembrane region" description="Helical" evidence="7">
    <location>
        <begin position="83"/>
        <end position="102"/>
    </location>
</feature>
<feature type="transmembrane region" description="Helical" evidence="7">
    <location>
        <begin position="173"/>
        <end position="194"/>
    </location>
</feature>
<dbReference type="PANTHER" id="PTHR23517">
    <property type="entry name" value="RESISTANCE PROTEIN MDTM, PUTATIVE-RELATED-RELATED"/>
    <property type="match status" value="1"/>
</dbReference>